<dbReference type="GO" id="GO:0005886">
    <property type="term" value="C:plasma membrane"/>
    <property type="evidence" value="ECO:0007669"/>
    <property type="project" value="TreeGrafter"/>
</dbReference>
<keyword evidence="10" id="KW-0443">Lipid metabolism</keyword>
<reference evidence="14 15" key="1">
    <citation type="submission" date="2008-04" db="EMBL/GenBank/DDBJ databases">
        <title>Complete sequence of chromosome of Natranaerobius thermophilus JW/NM-WN-LF.</title>
        <authorList>
            <consortium name="US DOE Joint Genome Institute"/>
            <person name="Copeland A."/>
            <person name="Lucas S."/>
            <person name="Lapidus A."/>
            <person name="Glavina del Rio T."/>
            <person name="Dalin E."/>
            <person name="Tice H."/>
            <person name="Bruce D."/>
            <person name="Goodwin L."/>
            <person name="Pitluck S."/>
            <person name="Chertkov O."/>
            <person name="Brettin T."/>
            <person name="Detter J.C."/>
            <person name="Han C."/>
            <person name="Kuske C.R."/>
            <person name="Schmutz J."/>
            <person name="Larimer F."/>
            <person name="Land M."/>
            <person name="Hauser L."/>
            <person name="Kyrpides N."/>
            <person name="Lykidis A."/>
            <person name="Mesbah N.M."/>
            <person name="Wiegel J."/>
        </authorList>
    </citation>
    <scope>NUCLEOTIDE SEQUENCE [LARGE SCALE GENOMIC DNA]</scope>
    <source>
        <strain evidence="15">ATCC BAA-1301 / DSM 18059 / JW/NM-WN-LF</strain>
    </source>
</reference>
<dbReference type="InterPro" id="IPR001206">
    <property type="entry name" value="Diacylglycerol_kinase_cat_dom"/>
</dbReference>
<reference evidence="14 15" key="2">
    <citation type="journal article" date="2011" name="J. Bacteriol.">
        <title>Complete genome sequence of the anaerobic, halophilic alkalithermophile Natranaerobius thermophilus JW/NM-WN-LF.</title>
        <authorList>
            <person name="Zhao B."/>
            <person name="Mesbah N.M."/>
            <person name="Dalin E."/>
            <person name="Goodwin L."/>
            <person name="Nolan M."/>
            <person name="Pitluck S."/>
            <person name="Chertkov O."/>
            <person name="Brettin T.S."/>
            <person name="Han J."/>
            <person name="Larimer F.W."/>
            <person name="Land M.L."/>
            <person name="Hauser L."/>
            <person name="Kyrpides N."/>
            <person name="Wiegel J."/>
        </authorList>
    </citation>
    <scope>NUCLEOTIDE SEQUENCE [LARGE SCALE GENOMIC DNA]</scope>
    <source>
        <strain evidence="15">ATCC BAA-1301 / DSM 18059 / JW/NM-WN-LF</strain>
    </source>
</reference>
<dbReference type="InParanoid" id="B2A5T3"/>
<comment type="cofactor">
    <cofactor evidence="1">
        <name>Mg(2+)</name>
        <dbReference type="ChEBI" id="CHEBI:18420"/>
    </cofactor>
</comment>
<evidence type="ECO:0000256" key="5">
    <source>
        <dbReference type="ARBA" id="ARBA00022723"/>
    </source>
</evidence>
<dbReference type="PROSITE" id="PS50146">
    <property type="entry name" value="DAGK"/>
    <property type="match status" value="1"/>
</dbReference>
<dbReference type="InterPro" id="IPR050187">
    <property type="entry name" value="Lipid_Phosphate_FormReg"/>
</dbReference>
<dbReference type="FunCoup" id="B2A5T3">
    <property type="interactions" value="298"/>
</dbReference>
<keyword evidence="15" id="KW-1185">Reference proteome</keyword>
<evidence type="ECO:0000259" key="13">
    <source>
        <dbReference type="PROSITE" id="PS50146"/>
    </source>
</evidence>
<dbReference type="AlphaFoldDB" id="B2A5T3"/>
<dbReference type="GO" id="GO:0004143">
    <property type="term" value="F:ATP-dependent diacylglycerol kinase activity"/>
    <property type="evidence" value="ECO:0007669"/>
    <property type="project" value="TreeGrafter"/>
</dbReference>
<evidence type="ECO:0000256" key="1">
    <source>
        <dbReference type="ARBA" id="ARBA00001946"/>
    </source>
</evidence>
<dbReference type="Gene3D" id="3.40.50.10330">
    <property type="entry name" value="Probable inorganic polyphosphate/atp-NAD kinase, domain 1"/>
    <property type="match status" value="1"/>
</dbReference>
<keyword evidence="7 14" id="KW-0418">Kinase</keyword>
<dbReference type="EMBL" id="CP001034">
    <property type="protein sequence ID" value="ACB84026.1"/>
    <property type="molecule type" value="Genomic_DNA"/>
</dbReference>
<evidence type="ECO:0000256" key="12">
    <source>
        <dbReference type="ARBA" id="ARBA00023264"/>
    </source>
</evidence>
<evidence type="ECO:0000256" key="3">
    <source>
        <dbReference type="ARBA" id="ARBA00022516"/>
    </source>
</evidence>
<protein>
    <submittedName>
        <fullName evidence="14">Diacylglycerol kinase catalytic region</fullName>
    </submittedName>
</protein>
<evidence type="ECO:0000256" key="10">
    <source>
        <dbReference type="ARBA" id="ARBA00023098"/>
    </source>
</evidence>
<dbReference type="KEGG" id="nth:Nther_0430"/>
<dbReference type="InterPro" id="IPR005218">
    <property type="entry name" value="Diacylglycerol/lipid_kinase"/>
</dbReference>
<gene>
    <name evidence="14" type="ordered locus">Nther_0430</name>
</gene>
<dbReference type="Gene3D" id="2.60.200.40">
    <property type="match status" value="1"/>
</dbReference>
<dbReference type="Pfam" id="PF00781">
    <property type="entry name" value="DAGK_cat"/>
    <property type="match status" value="1"/>
</dbReference>
<feature type="domain" description="DAGKc" evidence="13">
    <location>
        <begin position="1"/>
        <end position="129"/>
    </location>
</feature>
<evidence type="ECO:0000256" key="9">
    <source>
        <dbReference type="ARBA" id="ARBA00022842"/>
    </source>
</evidence>
<keyword evidence="8" id="KW-0067">ATP-binding</keyword>
<sequence length="298" mass="33699">MFLIVYNPKAGHVQSQNLSDLTRKIKERNFQVKSIALTETDFYEQLMDNLTKTRWLISFGGDGTLNTLISYLSPLADEKLPVLIPYPSGTANDFSYQLYGGTPEIEQILTAVEREEYCYLDVGKVNDNYFINVLGAGIFVDVAYKTDSALKQRIGMWAYWFEAIKQIPNFKPITFFIDDGVNCQEIEGYLLLVLNGKGAGGFKSLAPESSLRDGKLDLVVIKESRTLLSLASLFPKILRGDHLDDHRVTYIQKNTFKIKLDNKTDSDVVCVVDGEKGPDFPLEVQVLNQKLPFLHCQY</sequence>
<evidence type="ECO:0000256" key="2">
    <source>
        <dbReference type="ARBA" id="ARBA00005983"/>
    </source>
</evidence>
<dbReference type="RefSeq" id="WP_012446913.1">
    <property type="nucleotide sequence ID" value="NC_010718.1"/>
</dbReference>
<dbReference type="STRING" id="457570.Nther_0430"/>
<keyword evidence="4" id="KW-0808">Transferase</keyword>
<dbReference type="GO" id="GO:0008654">
    <property type="term" value="P:phospholipid biosynthetic process"/>
    <property type="evidence" value="ECO:0007669"/>
    <property type="project" value="UniProtKB-KW"/>
</dbReference>
<comment type="similarity">
    <text evidence="2">Belongs to the diacylglycerol/lipid kinase family.</text>
</comment>
<dbReference type="SUPFAM" id="SSF111331">
    <property type="entry name" value="NAD kinase/diacylglycerol kinase-like"/>
    <property type="match status" value="1"/>
</dbReference>
<keyword evidence="12" id="KW-1208">Phospholipid metabolism</keyword>
<dbReference type="PANTHER" id="PTHR12358:SF106">
    <property type="entry name" value="LIPID KINASE YEGS"/>
    <property type="match status" value="1"/>
</dbReference>
<dbReference type="InterPro" id="IPR017438">
    <property type="entry name" value="ATP-NAD_kinase_N"/>
</dbReference>
<evidence type="ECO:0000256" key="11">
    <source>
        <dbReference type="ARBA" id="ARBA00023209"/>
    </source>
</evidence>
<dbReference type="OrthoDB" id="142078at2"/>
<dbReference type="Proteomes" id="UP000001683">
    <property type="component" value="Chromosome"/>
</dbReference>
<evidence type="ECO:0000313" key="14">
    <source>
        <dbReference type="EMBL" id="ACB84026.1"/>
    </source>
</evidence>
<dbReference type="GO" id="GO:0046872">
    <property type="term" value="F:metal ion binding"/>
    <property type="evidence" value="ECO:0007669"/>
    <property type="project" value="UniProtKB-KW"/>
</dbReference>
<proteinExistence type="inferred from homology"/>
<dbReference type="GO" id="GO:0005524">
    <property type="term" value="F:ATP binding"/>
    <property type="evidence" value="ECO:0007669"/>
    <property type="project" value="UniProtKB-KW"/>
</dbReference>
<keyword evidence="9" id="KW-0460">Magnesium</keyword>
<name>B2A5T3_NATTJ</name>
<dbReference type="eggNOG" id="COG1597">
    <property type="taxonomic scope" value="Bacteria"/>
</dbReference>
<evidence type="ECO:0000256" key="8">
    <source>
        <dbReference type="ARBA" id="ARBA00022840"/>
    </source>
</evidence>
<accession>B2A5T3</accession>
<keyword evidence="6" id="KW-0547">Nucleotide-binding</keyword>
<keyword evidence="11" id="KW-0594">Phospholipid biosynthesis</keyword>
<keyword evidence="3" id="KW-0444">Lipid biosynthesis</keyword>
<dbReference type="InterPro" id="IPR045540">
    <property type="entry name" value="YegS/DAGK_C"/>
</dbReference>
<dbReference type="InterPro" id="IPR016064">
    <property type="entry name" value="NAD/diacylglycerol_kinase_sf"/>
</dbReference>
<organism evidence="14 15">
    <name type="scientific">Natranaerobius thermophilus (strain ATCC BAA-1301 / DSM 18059 / JW/NM-WN-LF)</name>
    <dbReference type="NCBI Taxonomy" id="457570"/>
    <lineage>
        <taxon>Bacteria</taxon>
        <taxon>Bacillati</taxon>
        <taxon>Bacillota</taxon>
        <taxon>Clostridia</taxon>
        <taxon>Natranaerobiales</taxon>
        <taxon>Natranaerobiaceae</taxon>
        <taxon>Natranaerobius</taxon>
    </lineage>
</organism>
<dbReference type="NCBIfam" id="TIGR00147">
    <property type="entry name" value="YegS/Rv2252/BmrU family lipid kinase"/>
    <property type="match status" value="1"/>
</dbReference>
<dbReference type="HOGENOM" id="CLU_045532_1_0_9"/>
<keyword evidence="5" id="KW-0479">Metal-binding</keyword>
<evidence type="ECO:0000256" key="4">
    <source>
        <dbReference type="ARBA" id="ARBA00022679"/>
    </source>
</evidence>
<evidence type="ECO:0000313" key="15">
    <source>
        <dbReference type="Proteomes" id="UP000001683"/>
    </source>
</evidence>
<dbReference type="Pfam" id="PF19279">
    <property type="entry name" value="YegS_C"/>
    <property type="match status" value="1"/>
</dbReference>
<evidence type="ECO:0000256" key="7">
    <source>
        <dbReference type="ARBA" id="ARBA00022777"/>
    </source>
</evidence>
<evidence type="ECO:0000256" key="6">
    <source>
        <dbReference type="ARBA" id="ARBA00022741"/>
    </source>
</evidence>
<dbReference type="PANTHER" id="PTHR12358">
    <property type="entry name" value="SPHINGOSINE KINASE"/>
    <property type="match status" value="1"/>
</dbReference>